<dbReference type="InterPro" id="IPR045528">
    <property type="entry name" value="DO-GTPase2"/>
</dbReference>
<reference evidence="2 3" key="1">
    <citation type="submission" date="2018-06" db="EMBL/GenBank/DDBJ databases">
        <title>Draft Whole-Genome Sequence of the purple photosynthetic bacterium Rhodospeudomonas palustris XCP.</title>
        <authorList>
            <person name="Rayyan A."/>
            <person name="Meyer T.E."/>
            <person name="Kyndt J.A."/>
        </authorList>
    </citation>
    <scope>NUCLEOTIDE SEQUENCE [LARGE SCALE GENOMIC DNA]</scope>
    <source>
        <strain evidence="2 3">XCP</strain>
    </source>
</reference>
<accession>A0A323UKC3</accession>
<dbReference type="Pfam" id="PF19993">
    <property type="entry name" value="DO-GTPase2"/>
    <property type="match status" value="1"/>
</dbReference>
<dbReference type="Gene3D" id="3.40.50.300">
    <property type="entry name" value="P-loop containing nucleotide triphosphate hydrolases"/>
    <property type="match status" value="1"/>
</dbReference>
<dbReference type="RefSeq" id="WP_110785210.1">
    <property type="nucleotide sequence ID" value="NZ_QKQS01000010.1"/>
</dbReference>
<organism evidence="2 3">
    <name type="scientific">Rhodopseudomonas palustris</name>
    <dbReference type="NCBI Taxonomy" id="1076"/>
    <lineage>
        <taxon>Bacteria</taxon>
        <taxon>Pseudomonadati</taxon>
        <taxon>Pseudomonadota</taxon>
        <taxon>Alphaproteobacteria</taxon>
        <taxon>Hyphomicrobiales</taxon>
        <taxon>Nitrobacteraceae</taxon>
        <taxon>Rhodopseudomonas</taxon>
    </lineage>
</organism>
<sequence>MSAAAAEMICSNPDCRVSVDKKCVEGLSFDKCQFYGKQPTAPRPAEGAEAAAPATGLDLDPGVTLHAVQASGVLRSARSRVIGIIGAYDCGKTSLLAGLYDLFQEGPIGGVTFAGSSTLHGFEQICHDSRVASKRGVAHSPRTSRGEVAFYHMDLLQDGETDVISLLLADRSGEEYEEVADDMSNGHSMFELRRADTVTVLIDGRRLCDPKSRHDVINSVAPIVQGLQESGAFARRPQLAVVLTKNDAVIGSDKAAVATADFDRLVETMDRRFGDRFSAVRKFVTTASPTEMTVKRGDGLQDLLYYWLNVVSSEPAPPPRADSDRVFAALRPREE</sequence>
<comment type="caution">
    <text evidence="2">The sequence shown here is derived from an EMBL/GenBank/DDBJ whole genome shotgun (WGS) entry which is preliminary data.</text>
</comment>
<protein>
    <recommendedName>
        <fullName evidence="1">Double-GTPase 2 domain-containing protein</fullName>
    </recommendedName>
</protein>
<evidence type="ECO:0000313" key="2">
    <source>
        <dbReference type="EMBL" id="PZA12841.1"/>
    </source>
</evidence>
<dbReference type="SUPFAM" id="SSF52540">
    <property type="entry name" value="P-loop containing nucleoside triphosphate hydrolases"/>
    <property type="match status" value="1"/>
</dbReference>
<dbReference type="OrthoDB" id="7067759at2"/>
<dbReference type="AlphaFoldDB" id="A0A323UKC3"/>
<dbReference type="InterPro" id="IPR027417">
    <property type="entry name" value="P-loop_NTPase"/>
</dbReference>
<dbReference type="Proteomes" id="UP000248134">
    <property type="component" value="Unassembled WGS sequence"/>
</dbReference>
<dbReference type="EMBL" id="QKQS01000010">
    <property type="protein sequence ID" value="PZA12841.1"/>
    <property type="molecule type" value="Genomic_DNA"/>
</dbReference>
<evidence type="ECO:0000313" key="3">
    <source>
        <dbReference type="Proteomes" id="UP000248134"/>
    </source>
</evidence>
<gene>
    <name evidence="2" type="ORF">DNX69_06545</name>
</gene>
<feature type="domain" description="Double-GTPase 2" evidence="1">
    <location>
        <begin position="80"/>
        <end position="308"/>
    </location>
</feature>
<evidence type="ECO:0000259" key="1">
    <source>
        <dbReference type="Pfam" id="PF19993"/>
    </source>
</evidence>
<proteinExistence type="predicted"/>
<name>A0A323UKC3_RHOPL</name>